<evidence type="ECO:0000256" key="6">
    <source>
        <dbReference type="PROSITE-ProRule" id="PRU00169"/>
    </source>
</evidence>
<reference evidence="9 10" key="1">
    <citation type="submission" date="2014-06" db="EMBL/GenBank/DDBJ databases">
        <authorList>
            <person name="Swart Estienne"/>
        </authorList>
    </citation>
    <scope>NUCLEOTIDE SEQUENCE [LARGE SCALE GENOMIC DNA]</scope>
    <source>
        <strain evidence="9 10">130c</strain>
    </source>
</reference>
<dbReference type="PROSITE" id="PS50110">
    <property type="entry name" value="RESPONSE_REGULATORY"/>
    <property type="match status" value="1"/>
</dbReference>
<organism evidence="9 10">
    <name type="scientific">Stylonychia lemnae</name>
    <name type="common">Ciliate</name>
    <dbReference type="NCBI Taxonomy" id="5949"/>
    <lineage>
        <taxon>Eukaryota</taxon>
        <taxon>Sar</taxon>
        <taxon>Alveolata</taxon>
        <taxon>Ciliophora</taxon>
        <taxon>Intramacronucleata</taxon>
        <taxon>Spirotrichea</taxon>
        <taxon>Stichotrichia</taxon>
        <taxon>Sporadotrichida</taxon>
        <taxon>Oxytrichidae</taxon>
        <taxon>Stylonychinae</taxon>
        <taxon>Stylonychia</taxon>
    </lineage>
</organism>
<dbReference type="Proteomes" id="UP000039865">
    <property type="component" value="Unassembled WGS sequence"/>
</dbReference>
<dbReference type="InterPro" id="IPR003661">
    <property type="entry name" value="HisK_dim/P_dom"/>
</dbReference>
<dbReference type="InterPro" id="IPR001789">
    <property type="entry name" value="Sig_transdc_resp-reg_receiver"/>
</dbReference>
<dbReference type="PRINTS" id="PR00344">
    <property type="entry name" value="BCTRLSENSOR"/>
</dbReference>
<gene>
    <name evidence="9" type="primary">Contig4553.g4860</name>
    <name evidence="9" type="ORF">STYLEM_5333</name>
</gene>
<dbReference type="PROSITE" id="PS50109">
    <property type="entry name" value="HIS_KIN"/>
    <property type="match status" value="1"/>
</dbReference>
<dbReference type="InterPro" id="IPR036890">
    <property type="entry name" value="HATPase_C_sf"/>
</dbReference>
<keyword evidence="3" id="KW-0597">Phosphoprotein</keyword>
<dbReference type="InterPro" id="IPR004358">
    <property type="entry name" value="Sig_transdc_His_kin-like_C"/>
</dbReference>
<dbReference type="Pfam" id="PF02518">
    <property type="entry name" value="HATPase_c"/>
    <property type="match status" value="1"/>
</dbReference>
<dbReference type="SUPFAM" id="SSF47384">
    <property type="entry name" value="Homodimeric domain of signal transducing histidine kinase"/>
    <property type="match status" value="1"/>
</dbReference>
<dbReference type="GO" id="GO:0005886">
    <property type="term" value="C:plasma membrane"/>
    <property type="evidence" value="ECO:0007669"/>
    <property type="project" value="TreeGrafter"/>
</dbReference>
<dbReference type="EMBL" id="CCKQ01005177">
    <property type="protein sequence ID" value="CDW76333.1"/>
    <property type="molecule type" value="Genomic_DNA"/>
</dbReference>
<dbReference type="PANTHER" id="PTHR43047:SF66">
    <property type="entry name" value="HISKA"/>
    <property type="match status" value="1"/>
</dbReference>
<evidence type="ECO:0000256" key="4">
    <source>
        <dbReference type="ARBA" id="ARBA00022679"/>
    </source>
</evidence>
<dbReference type="InterPro" id="IPR011006">
    <property type="entry name" value="CheY-like_superfamily"/>
</dbReference>
<dbReference type="InterPro" id="IPR005467">
    <property type="entry name" value="His_kinase_dom"/>
</dbReference>
<evidence type="ECO:0000256" key="2">
    <source>
        <dbReference type="ARBA" id="ARBA00012438"/>
    </source>
</evidence>
<dbReference type="SMART" id="SM00387">
    <property type="entry name" value="HATPase_c"/>
    <property type="match status" value="1"/>
</dbReference>
<dbReference type="CDD" id="cd00082">
    <property type="entry name" value="HisKA"/>
    <property type="match status" value="1"/>
</dbReference>
<evidence type="ECO:0000259" key="7">
    <source>
        <dbReference type="PROSITE" id="PS50109"/>
    </source>
</evidence>
<protein>
    <recommendedName>
        <fullName evidence="2">histidine kinase</fullName>
        <ecNumber evidence="2">2.7.13.3</ecNumber>
    </recommendedName>
</protein>
<evidence type="ECO:0000259" key="8">
    <source>
        <dbReference type="PROSITE" id="PS50110"/>
    </source>
</evidence>
<feature type="domain" description="Histidine kinase" evidence="7">
    <location>
        <begin position="207"/>
        <end position="379"/>
    </location>
</feature>
<dbReference type="SUPFAM" id="SSF52172">
    <property type="entry name" value="CheY-like"/>
    <property type="match status" value="1"/>
</dbReference>
<dbReference type="InterPro" id="IPR036097">
    <property type="entry name" value="HisK_dim/P_sf"/>
</dbReference>
<evidence type="ECO:0000256" key="5">
    <source>
        <dbReference type="ARBA" id="ARBA00022777"/>
    </source>
</evidence>
<dbReference type="OrthoDB" id="449274at2759"/>
<dbReference type="Gene3D" id="3.40.50.2300">
    <property type="match status" value="1"/>
</dbReference>
<keyword evidence="10" id="KW-1185">Reference proteome</keyword>
<dbReference type="SMART" id="SM00388">
    <property type="entry name" value="HisKA"/>
    <property type="match status" value="1"/>
</dbReference>
<evidence type="ECO:0000256" key="1">
    <source>
        <dbReference type="ARBA" id="ARBA00000085"/>
    </source>
</evidence>
<evidence type="ECO:0000313" key="9">
    <source>
        <dbReference type="EMBL" id="CDW76333.1"/>
    </source>
</evidence>
<dbReference type="GO" id="GO:0009927">
    <property type="term" value="F:histidine phosphotransfer kinase activity"/>
    <property type="evidence" value="ECO:0007669"/>
    <property type="project" value="TreeGrafter"/>
</dbReference>
<proteinExistence type="predicted"/>
<evidence type="ECO:0000313" key="10">
    <source>
        <dbReference type="Proteomes" id="UP000039865"/>
    </source>
</evidence>
<sequence length="531" mass="61731">MIMFCDLTSAQYEDYINSITELLISRNHMVIQSFISTLKVVPHGIVVLNQQDQEISYVNEETAKIFHESDSSKIKCRLRNFKHKSLTIQEESHDSFESISIQDLACPPLIKIDDDQQANNQNLYDSDKQSARRDKINLLEYLQRKQRYQIHDQNDHLFKDVSNKQYILVKCTPINAKTQLLVCFNDISKLKYLEKTSKKIKSMFFSSIAHELRTPLNSIIPISKQLRQQFVNDQEVRFYLDIIINSSHHLENVIEDALDMSRIENNKFEINMTSFDLRQTIQEIKEIMEFQAKQKELNLKIDISNMVPSQIITDKKRYRQNAMLVTQVTDTGIGISSEDIKKLFVFFGKVDCQKSINQSGMGLGLTISKMIVEQLHESLFTREDSVFDCNIEDEDEQDQLSLKIGSQYLADKGIKNMSNVRNDIIMNPVKVFNVLLVDDSPYNLIVLKELLKKIEVKMEIQKAMNGQMALTTVQKIREMEEQGIINISNTKVIGFSALTYRQFQENPNSDLFDQFSKIFKNYKQTFSRKTN</sequence>
<dbReference type="InParanoid" id="A0A078A4B9"/>
<dbReference type="GO" id="GO:0000155">
    <property type="term" value="F:phosphorelay sensor kinase activity"/>
    <property type="evidence" value="ECO:0007669"/>
    <property type="project" value="InterPro"/>
</dbReference>
<dbReference type="EC" id="2.7.13.3" evidence="2"/>
<keyword evidence="5 9" id="KW-0418">Kinase</keyword>
<dbReference type="PANTHER" id="PTHR43047">
    <property type="entry name" value="TWO-COMPONENT HISTIDINE PROTEIN KINASE"/>
    <property type="match status" value="1"/>
</dbReference>
<dbReference type="Pfam" id="PF00512">
    <property type="entry name" value="HisKA"/>
    <property type="match status" value="1"/>
</dbReference>
<accession>A0A078A4B9</accession>
<name>A0A078A4B9_STYLE</name>
<feature type="domain" description="Response regulatory" evidence="8">
    <location>
        <begin position="433"/>
        <end position="531"/>
    </location>
</feature>
<dbReference type="Gene3D" id="3.30.565.10">
    <property type="entry name" value="Histidine kinase-like ATPase, C-terminal domain"/>
    <property type="match status" value="2"/>
</dbReference>
<comment type="caution">
    <text evidence="6">Lacks conserved residue(s) required for the propagation of feature annotation.</text>
</comment>
<dbReference type="InterPro" id="IPR003594">
    <property type="entry name" value="HATPase_dom"/>
</dbReference>
<dbReference type="Gene3D" id="1.10.287.130">
    <property type="match status" value="1"/>
</dbReference>
<keyword evidence="4" id="KW-0808">Transferase</keyword>
<dbReference type="AlphaFoldDB" id="A0A078A4B9"/>
<dbReference type="SUPFAM" id="SSF55874">
    <property type="entry name" value="ATPase domain of HSP90 chaperone/DNA topoisomerase II/histidine kinase"/>
    <property type="match status" value="1"/>
</dbReference>
<evidence type="ECO:0000256" key="3">
    <source>
        <dbReference type="ARBA" id="ARBA00022553"/>
    </source>
</evidence>
<comment type="catalytic activity">
    <reaction evidence="1">
        <text>ATP + protein L-histidine = ADP + protein N-phospho-L-histidine.</text>
        <dbReference type="EC" id="2.7.13.3"/>
    </reaction>
</comment>